<proteinExistence type="predicted"/>
<name>A0ABY7TE90_9SPHI</name>
<dbReference type="Pfam" id="PF13585">
    <property type="entry name" value="CHU_C"/>
    <property type="match status" value="1"/>
</dbReference>
<evidence type="ECO:0000313" key="2">
    <source>
        <dbReference type="Proteomes" id="UP001216139"/>
    </source>
</evidence>
<dbReference type="RefSeq" id="WP_273633018.1">
    <property type="nucleotide sequence ID" value="NZ_CP117167.1"/>
</dbReference>
<dbReference type="Gene3D" id="2.60.40.10">
    <property type="entry name" value="Immunoglobulins"/>
    <property type="match status" value="1"/>
</dbReference>
<accession>A0ABY7TE90</accession>
<evidence type="ECO:0000313" key="1">
    <source>
        <dbReference type="EMBL" id="WCT14518.1"/>
    </source>
</evidence>
<dbReference type="EMBL" id="CP117167">
    <property type="protein sequence ID" value="WCT14518.1"/>
    <property type="molecule type" value="Genomic_DNA"/>
</dbReference>
<gene>
    <name evidence="1" type="ORF">PQO05_11295</name>
</gene>
<dbReference type="NCBIfam" id="TIGR04131">
    <property type="entry name" value="Bac_Flav_CTERM"/>
    <property type="match status" value="1"/>
</dbReference>
<dbReference type="InterPro" id="IPR013783">
    <property type="entry name" value="Ig-like_fold"/>
</dbReference>
<organism evidence="1 2">
    <name type="scientific">Mucilaginibacter jinjuensis</name>
    <dbReference type="NCBI Taxonomy" id="1176721"/>
    <lineage>
        <taxon>Bacteria</taxon>
        <taxon>Pseudomonadati</taxon>
        <taxon>Bacteroidota</taxon>
        <taxon>Sphingobacteriia</taxon>
        <taxon>Sphingobacteriales</taxon>
        <taxon>Sphingobacteriaceae</taxon>
        <taxon>Mucilaginibacter</taxon>
    </lineage>
</organism>
<dbReference type="Proteomes" id="UP001216139">
    <property type="component" value="Chromosome"/>
</dbReference>
<keyword evidence="2" id="KW-1185">Reference proteome</keyword>
<sequence>MFNDPLKKTYAVKLVVYSGESCVNESGITNIVINANPIVTLTAPPVMCQEFPAVQIAEDKHGFDGRGVFSGPGVSSTGSFKPSVAGPGVANINYVFTANTTGCTYTTTIPILVNPSPIVNAGSDVQILDGAQTRLNGSATGKGLTYQWVPAAGLDNPTVLNPVANPTDDITYTLIATSTDGCSASSIVKVFVLKMPEIPNTFTPNNDGVNDLWYINHLDTYPGCTVEVFNRNGEKLYSSVGYGVPWDGRYKGVDLPVGVYYYIINPKNGRKTMSGYVTIIR</sequence>
<reference evidence="1 2" key="1">
    <citation type="submission" date="2023-02" db="EMBL/GenBank/DDBJ databases">
        <title>Genome sequence of Mucilaginibacter jinjuensis strain KACC 16571.</title>
        <authorList>
            <person name="Kim S."/>
            <person name="Heo J."/>
            <person name="Kwon S.-W."/>
        </authorList>
    </citation>
    <scope>NUCLEOTIDE SEQUENCE [LARGE SCALE GENOMIC DNA]</scope>
    <source>
        <strain evidence="1 2">KACC 16571</strain>
    </source>
</reference>
<dbReference type="InterPro" id="IPR026341">
    <property type="entry name" value="T9SS_type_B"/>
</dbReference>
<protein>
    <submittedName>
        <fullName evidence="1">Gliding motility-associated C-terminal domain-containing protein</fullName>
    </submittedName>
</protein>